<dbReference type="PANTHER" id="PTHR33619:SF3">
    <property type="entry name" value="POLYSACCHARIDE EXPORT PROTEIN GFCE-RELATED"/>
    <property type="match status" value="1"/>
</dbReference>
<dbReference type="Pfam" id="PF02563">
    <property type="entry name" value="Poly_export"/>
    <property type="match status" value="1"/>
</dbReference>
<dbReference type="RefSeq" id="WP_108857688.1">
    <property type="nucleotide sequence ID" value="NZ_OMOI01000002.1"/>
</dbReference>
<organism evidence="4 5">
    <name type="scientific">Aliiroseovarius pelagivivens</name>
    <dbReference type="NCBI Taxonomy" id="1639690"/>
    <lineage>
        <taxon>Bacteria</taxon>
        <taxon>Pseudomonadati</taxon>
        <taxon>Pseudomonadota</taxon>
        <taxon>Alphaproteobacteria</taxon>
        <taxon>Rhodobacterales</taxon>
        <taxon>Paracoccaceae</taxon>
        <taxon>Aliiroseovarius</taxon>
    </lineage>
</organism>
<feature type="signal peptide" evidence="2">
    <location>
        <begin position="1"/>
        <end position="22"/>
    </location>
</feature>
<gene>
    <name evidence="4" type="ORF">ALP8811_02623</name>
</gene>
<accession>A0A2R8ARK8</accession>
<dbReference type="Gene3D" id="3.10.560.10">
    <property type="entry name" value="Outer membrane lipoprotein wza domain like"/>
    <property type="match status" value="2"/>
</dbReference>
<dbReference type="GO" id="GO:0015159">
    <property type="term" value="F:polysaccharide transmembrane transporter activity"/>
    <property type="evidence" value="ECO:0007669"/>
    <property type="project" value="InterPro"/>
</dbReference>
<protein>
    <recommendedName>
        <fullName evidence="3">Polysaccharide export protein N-terminal domain-containing protein</fullName>
    </recommendedName>
</protein>
<keyword evidence="1 2" id="KW-0732">Signal</keyword>
<keyword evidence="5" id="KW-1185">Reference proteome</keyword>
<name>A0A2R8ARK8_9RHOB</name>
<dbReference type="EMBL" id="OMOI01000002">
    <property type="protein sequence ID" value="SPF78693.1"/>
    <property type="molecule type" value="Genomic_DNA"/>
</dbReference>
<feature type="chain" id="PRO_5015321967" description="Polysaccharide export protein N-terminal domain-containing protein" evidence="2">
    <location>
        <begin position="23"/>
        <end position="366"/>
    </location>
</feature>
<dbReference type="PROSITE" id="PS51257">
    <property type="entry name" value="PROKAR_LIPOPROTEIN"/>
    <property type="match status" value="1"/>
</dbReference>
<evidence type="ECO:0000313" key="5">
    <source>
        <dbReference type="Proteomes" id="UP000244911"/>
    </source>
</evidence>
<evidence type="ECO:0000313" key="4">
    <source>
        <dbReference type="EMBL" id="SPF78693.1"/>
    </source>
</evidence>
<evidence type="ECO:0000256" key="1">
    <source>
        <dbReference type="ARBA" id="ARBA00022729"/>
    </source>
</evidence>
<dbReference type="InterPro" id="IPR049712">
    <property type="entry name" value="Poly_export"/>
</dbReference>
<dbReference type="Gene3D" id="3.30.1950.10">
    <property type="entry name" value="wza like domain"/>
    <property type="match status" value="1"/>
</dbReference>
<dbReference type="OrthoDB" id="7198507at2"/>
<dbReference type="AlphaFoldDB" id="A0A2R8ARK8"/>
<evidence type="ECO:0000259" key="3">
    <source>
        <dbReference type="Pfam" id="PF02563"/>
    </source>
</evidence>
<sequence>MRFVLIAVSALILAGCGAPRGAAVQSEIVGGGAESTADLAVYNVTKATMPAISRWPAPNSEGAYSWPSRGAAAADKPIRAFDRVDVTVWDSEESSLLSSPNQNTVEMKNMQVSAGGTIFLPFVGTVHIAGMPHSAARARIQRKYVEAIPSAQVQLNVVQGTRGTVSVVAGVSRPGPITLDDPSFTVLNAIAAAGGPERGLENPSVKLVRGNHTYLRPLTQVMSSASYDTYLQPGDKLAVENDSRYFRSLGAASKEALIPFSKSEISALDAMSLIGGLSENRANPKGILILREYPQSVVRQDDQGPDNARSVFVIDLTTADGLFSAGKFQIHSKDTVLVTESSVAATNTLIGLLRNLTGLAVNVNKL</sequence>
<proteinExistence type="predicted"/>
<reference evidence="4 5" key="1">
    <citation type="submission" date="2018-03" db="EMBL/GenBank/DDBJ databases">
        <authorList>
            <person name="Keele B.F."/>
        </authorList>
    </citation>
    <scope>NUCLEOTIDE SEQUENCE [LARGE SCALE GENOMIC DNA]</scope>
    <source>
        <strain evidence="4 5">CECT 8811</strain>
    </source>
</reference>
<dbReference type="InterPro" id="IPR003715">
    <property type="entry name" value="Poly_export_N"/>
</dbReference>
<dbReference type="Proteomes" id="UP000244911">
    <property type="component" value="Unassembled WGS sequence"/>
</dbReference>
<dbReference type="PANTHER" id="PTHR33619">
    <property type="entry name" value="POLYSACCHARIDE EXPORT PROTEIN GFCE-RELATED"/>
    <property type="match status" value="1"/>
</dbReference>
<feature type="domain" description="Polysaccharide export protein N-terminal" evidence="3">
    <location>
        <begin position="75"/>
        <end position="157"/>
    </location>
</feature>
<evidence type="ECO:0000256" key="2">
    <source>
        <dbReference type="SAM" id="SignalP"/>
    </source>
</evidence>